<organism evidence="5 6">
    <name type="scientific">Streptomyces nogalater</name>
    <dbReference type="NCBI Taxonomy" id="38314"/>
    <lineage>
        <taxon>Bacteria</taxon>
        <taxon>Bacillati</taxon>
        <taxon>Actinomycetota</taxon>
        <taxon>Actinomycetes</taxon>
        <taxon>Kitasatosporales</taxon>
        <taxon>Streptomycetaceae</taxon>
        <taxon>Streptomyces</taxon>
    </lineage>
</organism>
<name>A0ABW0WKL2_STRNO</name>
<protein>
    <submittedName>
        <fullName evidence="5">Beta-ketoacyl synthase N-terminal-like domain-containing protein</fullName>
    </submittedName>
</protein>
<dbReference type="EMBL" id="JBHSOE010000050">
    <property type="protein sequence ID" value="MFC5658761.1"/>
    <property type="molecule type" value="Genomic_DNA"/>
</dbReference>
<keyword evidence="6" id="KW-1185">Reference proteome</keyword>
<dbReference type="Pfam" id="PF02801">
    <property type="entry name" value="Ketoacyl-synt_C"/>
    <property type="match status" value="1"/>
</dbReference>
<dbReference type="PANTHER" id="PTHR11712">
    <property type="entry name" value="POLYKETIDE SYNTHASE-RELATED"/>
    <property type="match status" value="1"/>
</dbReference>
<feature type="domain" description="Ketosynthase family 3 (KS3)" evidence="4">
    <location>
        <begin position="3"/>
        <end position="419"/>
    </location>
</feature>
<sequence>MTPGGVVVTGLGVHCAAGADLAAFTDALRAGRGSLLPAAARDADSPGAPLPPFDYPALLAKRRSRGGWVPAKAARTAARSPLGVQVSVLTAAEAWAHAGLAEGALPPERLGLVVAGNNLTGAGAHRAADRYRDRLAAVPGRYALHMQDTDQVGVVSEVLGIEGEGCTVGGASASGNVALITAARLLDAGAVDACLVVGAPTELAPLERQAYRALGAMTPAATGADTDREPPCRPFDRAHRGFTDGIGGAAVVLETAASARRRGAGVLARLAGHALRLSGTSLADPSEQAEAAVMRTALERAGIAPGQLGYVNTHGTASPLGDRTEAAALLRVLGPDAPALVNATKALTGHCLSAAGVVEAVATVAQLAGGFAHPNPWLADPVEPRLRFTGTAEVPLAAEFALSNSFGFAGFHSAVIFANEGV</sequence>
<dbReference type="RefSeq" id="WP_382466890.1">
    <property type="nucleotide sequence ID" value="NZ_JBHSOE010000050.1"/>
</dbReference>
<dbReference type="InterPro" id="IPR020841">
    <property type="entry name" value="PKS_Beta-ketoAc_synthase_dom"/>
</dbReference>
<dbReference type="InterPro" id="IPR016039">
    <property type="entry name" value="Thiolase-like"/>
</dbReference>
<evidence type="ECO:0000313" key="6">
    <source>
        <dbReference type="Proteomes" id="UP001596065"/>
    </source>
</evidence>
<dbReference type="SUPFAM" id="SSF53901">
    <property type="entry name" value="Thiolase-like"/>
    <property type="match status" value="2"/>
</dbReference>
<dbReference type="InterPro" id="IPR014031">
    <property type="entry name" value="Ketoacyl_synth_C"/>
</dbReference>
<dbReference type="PANTHER" id="PTHR11712:SF336">
    <property type="entry name" value="3-OXOACYL-[ACYL-CARRIER-PROTEIN] SYNTHASE, MITOCHONDRIAL"/>
    <property type="match status" value="1"/>
</dbReference>
<gene>
    <name evidence="5" type="ORF">ACFP3J_25180</name>
</gene>
<dbReference type="Proteomes" id="UP001596065">
    <property type="component" value="Unassembled WGS sequence"/>
</dbReference>
<comment type="similarity">
    <text evidence="1 3">Belongs to the thiolase-like superfamily. Beta-ketoacyl-ACP synthases family.</text>
</comment>
<proteinExistence type="inferred from homology"/>
<keyword evidence="2 3" id="KW-0808">Transferase</keyword>
<reference evidence="6" key="1">
    <citation type="journal article" date="2019" name="Int. J. Syst. Evol. Microbiol.">
        <title>The Global Catalogue of Microorganisms (GCM) 10K type strain sequencing project: providing services to taxonomists for standard genome sequencing and annotation.</title>
        <authorList>
            <consortium name="The Broad Institute Genomics Platform"/>
            <consortium name="The Broad Institute Genome Sequencing Center for Infectious Disease"/>
            <person name="Wu L."/>
            <person name="Ma J."/>
        </authorList>
    </citation>
    <scope>NUCLEOTIDE SEQUENCE [LARGE SCALE GENOMIC DNA]</scope>
    <source>
        <strain evidence="6">KCTC 5701</strain>
    </source>
</reference>
<evidence type="ECO:0000256" key="3">
    <source>
        <dbReference type="RuleBase" id="RU003694"/>
    </source>
</evidence>
<evidence type="ECO:0000313" key="5">
    <source>
        <dbReference type="EMBL" id="MFC5658761.1"/>
    </source>
</evidence>
<dbReference type="InterPro" id="IPR000794">
    <property type="entry name" value="Beta-ketoacyl_synthase"/>
</dbReference>
<dbReference type="Gene3D" id="3.40.47.10">
    <property type="match status" value="1"/>
</dbReference>
<comment type="caution">
    <text evidence="5">The sequence shown here is derived from an EMBL/GenBank/DDBJ whole genome shotgun (WGS) entry which is preliminary data.</text>
</comment>
<accession>A0ABW0WKL2</accession>
<evidence type="ECO:0000259" key="4">
    <source>
        <dbReference type="PROSITE" id="PS52004"/>
    </source>
</evidence>
<evidence type="ECO:0000256" key="2">
    <source>
        <dbReference type="ARBA" id="ARBA00022679"/>
    </source>
</evidence>
<dbReference type="Pfam" id="PF00109">
    <property type="entry name" value="ketoacyl-synt"/>
    <property type="match status" value="1"/>
</dbReference>
<evidence type="ECO:0000256" key="1">
    <source>
        <dbReference type="ARBA" id="ARBA00008467"/>
    </source>
</evidence>
<dbReference type="InterPro" id="IPR014030">
    <property type="entry name" value="Ketoacyl_synth_N"/>
</dbReference>
<dbReference type="SMART" id="SM00825">
    <property type="entry name" value="PKS_KS"/>
    <property type="match status" value="1"/>
</dbReference>
<dbReference type="PROSITE" id="PS52004">
    <property type="entry name" value="KS3_2"/>
    <property type="match status" value="1"/>
</dbReference>